<proteinExistence type="predicted"/>
<evidence type="ECO:0000313" key="3">
    <source>
        <dbReference type="EMBL" id="RKH05905.1"/>
    </source>
</evidence>
<reference evidence="4" key="1">
    <citation type="submission" date="2018-09" db="EMBL/GenBank/DDBJ databases">
        <authorList>
            <person name="Livingstone P.G."/>
            <person name="Whitworth D.E."/>
        </authorList>
    </citation>
    <scope>NUCLEOTIDE SEQUENCE [LARGE SCALE GENOMIC DNA]</scope>
    <source>
        <strain evidence="4">CA043D</strain>
    </source>
</reference>
<gene>
    <name evidence="3" type="ORF">D7X32_06355</name>
</gene>
<protein>
    <submittedName>
        <fullName evidence="3">Alpha/beta hydrolase</fullName>
    </submittedName>
</protein>
<keyword evidence="4" id="KW-1185">Reference proteome</keyword>
<feature type="region of interest" description="Disordered" evidence="1">
    <location>
        <begin position="38"/>
        <end position="58"/>
    </location>
</feature>
<sequence>MIQDTDVRSEMADSVISRTPFPPHECWRKETRAMSTPWKAPPILAPPSSHPTPPDGTVSRRGVLSAGAALMLAGCGSASGARTRAASDGAVGQEPAAFTQHRITSADGTSLSYFRHGQGPALVWIYGTLSTWGDWRDVASRLSPHFTNFVLERRGRGASADGAAYALEREVEDVLALMQEAGPGASLFGHSLGGILAVEAATRRPPARLVLYEPPFPISQPIAREAVERVRTTWKREGPDAALVAAQHHIFRMLTPEQLEAFRQTPQWAKQLGMMESFVREISAVADLPMGVERFRAVDTSTLVILGDQSPQVLLAEPAQALAKALPHVSLRVLPGQGHVAHVSAPALLAREVEVFLSAR</sequence>
<keyword evidence="3" id="KW-0378">Hydrolase</keyword>
<feature type="domain" description="AB hydrolase-1" evidence="2">
    <location>
        <begin position="131"/>
        <end position="351"/>
    </location>
</feature>
<evidence type="ECO:0000259" key="2">
    <source>
        <dbReference type="Pfam" id="PF12697"/>
    </source>
</evidence>
<evidence type="ECO:0000313" key="4">
    <source>
        <dbReference type="Proteomes" id="UP000268313"/>
    </source>
</evidence>
<accession>A0A3A8KP10</accession>
<dbReference type="Pfam" id="PF12697">
    <property type="entry name" value="Abhydrolase_6"/>
    <property type="match status" value="1"/>
</dbReference>
<dbReference type="InterPro" id="IPR029058">
    <property type="entry name" value="AB_hydrolase_fold"/>
</dbReference>
<dbReference type="AlphaFoldDB" id="A0A3A8KP10"/>
<feature type="compositionally biased region" description="Pro residues" evidence="1">
    <location>
        <begin position="39"/>
        <end position="54"/>
    </location>
</feature>
<dbReference type="InterPro" id="IPR000073">
    <property type="entry name" value="AB_hydrolase_1"/>
</dbReference>
<dbReference type="Gene3D" id="3.40.50.1820">
    <property type="entry name" value="alpha/beta hydrolase"/>
    <property type="match status" value="1"/>
</dbReference>
<name>A0A3A8KP10_9BACT</name>
<dbReference type="GO" id="GO:0016787">
    <property type="term" value="F:hydrolase activity"/>
    <property type="evidence" value="ECO:0007669"/>
    <property type="project" value="UniProtKB-KW"/>
</dbReference>
<dbReference type="PANTHER" id="PTHR43798">
    <property type="entry name" value="MONOACYLGLYCEROL LIPASE"/>
    <property type="match status" value="1"/>
</dbReference>
<dbReference type="InterPro" id="IPR050266">
    <property type="entry name" value="AB_hydrolase_sf"/>
</dbReference>
<organism evidence="3 4">
    <name type="scientific">Corallococcus carmarthensis</name>
    <dbReference type="NCBI Taxonomy" id="2316728"/>
    <lineage>
        <taxon>Bacteria</taxon>
        <taxon>Pseudomonadati</taxon>
        <taxon>Myxococcota</taxon>
        <taxon>Myxococcia</taxon>
        <taxon>Myxococcales</taxon>
        <taxon>Cystobacterineae</taxon>
        <taxon>Myxococcaceae</taxon>
        <taxon>Corallococcus</taxon>
    </lineage>
</organism>
<comment type="caution">
    <text evidence="3">The sequence shown here is derived from an EMBL/GenBank/DDBJ whole genome shotgun (WGS) entry which is preliminary data.</text>
</comment>
<dbReference type="EMBL" id="RAWE01000014">
    <property type="protein sequence ID" value="RKH05905.1"/>
    <property type="molecule type" value="Genomic_DNA"/>
</dbReference>
<evidence type="ECO:0000256" key="1">
    <source>
        <dbReference type="SAM" id="MobiDB-lite"/>
    </source>
</evidence>
<dbReference type="Proteomes" id="UP000268313">
    <property type="component" value="Unassembled WGS sequence"/>
</dbReference>
<dbReference type="SUPFAM" id="SSF53474">
    <property type="entry name" value="alpha/beta-Hydrolases"/>
    <property type="match status" value="1"/>
</dbReference>